<accession>X1IJJ8</accession>
<comment type="caution">
    <text evidence="1">The sequence shown here is derived from an EMBL/GenBank/DDBJ whole genome shotgun (WGS) entry which is preliminary data.</text>
</comment>
<organism evidence="1">
    <name type="scientific">marine sediment metagenome</name>
    <dbReference type="NCBI Taxonomy" id="412755"/>
    <lineage>
        <taxon>unclassified sequences</taxon>
        <taxon>metagenomes</taxon>
        <taxon>ecological metagenomes</taxon>
    </lineage>
</organism>
<evidence type="ECO:0000313" key="1">
    <source>
        <dbReference type="EMBL" id="GAH69435.1"/>
    </source>
</evidence>
<gene>
    <name evidence="1" type="ORF">S03H2_45240</name>
</gene>
<sequence length="43" mass="4883">DSLCLCDCRRALAQELGAQLTDMLGTFLDFMDKDELDKMRKDG</sequence>
<proteinExistence type="predicted"/>
<dbReference type="AlphaFoldDB" id="X1IJJ8"/>
<feature type="non-terminal residue" evidence="1">
    <location>
        <position position="1"/>
    </location>
</feature>
<dbReference type="EMBL" id="BARU01028336">
    <property type="protein sequence ID" value="GAH69435.1"/>
    <property type="molecule type" value="Genomic_DNA"/>
</dbReference>
<protein>
    <submittedName>
        <fullName evidence="1">Uncharacterized protein</fullName>
    </submittedName>
</protein>
<name>X1IJJ8_9ZZZZ</name>
<reference evidence="1" key="1">
    <citation type="journal article" date="2014" name="Front. Microbiol.">
        <title>High frequency of phylogenetically diverse reductive dehalogenase-homologous genes in deep subseafloor sedimentary metagenomes.</title>
        <authorList>
            <person name="Kawai M."/>
            <person name="Futagami T."/>
            <person name="Toyoda A."/>
            <person name="Takaki Y."/>
            <person name="Nishi S."/>
            <person name="Hori S."/>
            <person name="Arai W."/>
            <person name="Tsubouchi T."/>
            <person name="Morono Y."/>
            <person name="Uchiyama I."/>
            <person name="Ito T."/>
            <person name="Fujiyama A."/>
            <person name="Inagaki F."/>
            <person name="Takami H."/>
        </authorList>
    </citation>
    <scope>NUCLEOTIDE SEQUENCE</scope>
    <source>
        <strain evidence="1">Expedition CK06-06</strain>
    </source>
</reference>